<keyword evidence="8" id="KW-1185">Reference proteome</keyword>
<evidence type="ECO:0000256" key="4">
    <source>
        <dbReference type="ARBA" id="ARBA00023012"/>
    </source>
</evidence>
<dbReference type="InterPro" id="IPR036641">
    <property type="entry name" value="HPT_dom_sf"/>
</dbReference>
<dbReference type="Proteomes" id="UP001139488">
    <property type="component" value="Unassembled WGS sequence"/>
</dbReference>
<dbReference type="GO" id="GO:0004672">
    <property type="term" value="F:protein kinase activity"/>
    <property type="evidence" value="ECO:0007669"/>
    <property type="project" value="UniProtKB-ARBA"/>
</dbReference>
<dbReference type="NCBIfam" id="NF041948">
    <property type="entry name" value="Phrelay_LuxU_Vib"/>
    <property type="match status" value="1"/>
</dbReference>
<feature type="modified residue" description="Phosphohistidine" evidence="5">
    <location>
        <position position="56"/>
    </location>
</feature>
<gene>
    <name evidence="7" type="ORF">LNL84_10325</name>
</gene>
<reference evidence="7" key="1">
    <citation type="submission" date="2021-11" db="EMBL/GenBank/DDBJ databases">
        <title>Vibrio ZSDE26 sp. nov. and Vibrio ZSDZ34 sp. nov., isolated from coastal seawater in Qingdao.</title>
        <authorList>
            <person name="Zhang P."/>
        </authorList>
    </citation>
    <scope>NUCLEOTIDE SEQUENCE</scope>
    <source>
        <strain evidence="7">ZSDZ34</strain>
    </source>
</reference>
<keyword evidence="4" id="KW-0902">Two-component regulatory system</keyword>
<evidence type="ECO:0000313" key="8">
    <source>
        <dbReference type="Proteomes" id="UP001139488"/>
    </source>
</evidence>
<evidence type="ECO:0000256" key="2">
    <source>
        <dbReference type="ARBA" id="ARBA00017260"/>
    </source>
</evidence>
<dbReference type="AlphaFoldDB" id="A0A9X1WD34"/>
<dbReference type="SUPFAM" id="SSF47226">
    <property type="entry name" value="Histidine-containing phosphotransfer domain, HPT domain"/>
    <property type="match status" value="1"/>
</dbReference>
<dbReference type="InterPro" id="IPR008207">
    <property type="entry name" value="Sig_transdc_His_kin_Hpt_dom"/>
</dbReference>
<keyword evidence="3 5" id="KW-0597">Phosphoprotein</keyword>
<organism evidence="7 8">
    <name type="scientific">Vibrio gelatinilyticus</name>
    <dbReference type="NCBI Taxonomy" id="2893468"/>
    <lineage>
        <taxon>Bacteria</taxon>
        <taxon>Pseudomonadati</taxon>
        <taxon>Pseudomonadota</taxon>
        <taxon>Gammaproteobacteria</taxon>
        <taxon>Vibrionales</taxon>
        <taxon>Vibrionaceae</taxon>
        <taxon>Vibrio</taxon>
    </lineage>
</organism>
<evidence type="ECO:0000256" key="3">
    <source>
        <dbReference type="ARBA" id="ARBA00022553"/>
    </source>
</evidence>
<sequence length="118" mass="13202">MEYLNQHKVEQLTREIGVDNIPVLLEIFTGELITYQQQLNCGNLAAKSAYLKEISHALKSSAASFGADALCHLALSVDEAVKQDDFVEKDEDISFMMSCLNETHQVYSKYLKSLKSNA</sequence>
<comment type="caution">
    <text evidence="7">The sequence shown here is derived from an EMBL/GenBank/DDBJ whole genome shotgun (WGS) entry which is preliminary data.</text>
</comment>
<dbReference type="RefSeq" id="WP_244357166.1">
    <property type="nucleotide sequence ID" value="NZ_JAJNNZ010000007.1"/>
</dbReference>
<evidence type="ECO:0000256" key="1">
    <source>
        <dbReference type="ARBA" id="ARBA00011245"/>
    </source>
</evidence>
<protein>
    <recommendedName>
        <fullName evidence="2">Phosphorelay protein LuxU</fullName>
    </recommendedName>
</protein>
<accession>A0A9X1WD34</accession>
<dbReference type="EMBL" id="JAJNNZ010000007">
    <property type="protein sequence ID" value="MCJ2377225.1"/>
    <property type="molecule type" value="Genomic_DNA"/>
</dbReference>
<name>A0A9X1WD34_9VIBR</name>
<dbReference type="PROSITE" id="PS50894">
    <property type="entry name" value="HPT"/>
    <property type="match status" value="1"/>
</dbReference>
<dbReference type="InterPro" id="IPR053403">
    <property type="entry name" value="QS_phosphorelay_intermediate"/>
</dbReference>
<comment type="subunit">
    <text evidence="1">Monomer.</text>
</comment>
<proteinExistence type="predicted"/>
<evidence type="ECO:0000256" key="5">
    <source>
        <dbReference type="PROSITE-ProRule" id="PRU00110"/>
    </source>
</evidence>
<dbReference type="GO" id="GO:0000160">
    <property type="term" value="P:phosphorelay signal transduction system"/>
    <property type="evidence" value="ECO:0007669"/>
    <property type="project" value="UniProtKB-KW"/>
</dbReference>
<dbReference type="Pfam" id="PF01627">
    <property type="entry name" value="Hpt"/>
    <property type="match status" value="1"/>
</dbReference>
<evidence type="ECO:0000313" key="7">
    <source>
        <dbReference type="EMBL" id="MCJ2377225.1"/>
    </source>
</evidence>
<evidence type="ECO:0000259" key="6">
    <source>
        <dbReference type="PROSITE" id="PS50894"/>
    </source>
</evidence>
<dbReference type="Gene3D" id="1.20.120.160">
    <property type="entry name" value="HPT domain"/>
    <property type="match status" value="1"/>
</dbReference>
<feature type="domain" description="HPt" evidence="6">
    <location>
        <begin position="17"/>
        <end position="114"/>
    </location>
</feature>